<reference evidence="13" key="1">
    <citation type="submission" date="2023-05" db="EMBL/GenBank/DDBJ databases">
        <title>Comparative genomics of Bacillaceae isolates and their secondary metabolite potential.</title>
        <authorList>
            <person name="Song L."/>
            <person name="Nielsen L.J."/>
            <person name="Mohite O."/>
            <person name="Xu X."/>
            <person name="Weber T."/>
            <person name="Kovacs A.T."/>
        </authorList>
    </citation>
    <scope>NUCLEOTIDE SEQUENCE</scope>
    <source>
        <strain evidence="13">XLM17</strain>
    </source>
</reference>
<comment type="function">
    <text evidence="11 12">Key component of the proton channel; it plays a direct role in the translocation of protons across the membrane.</text>
</comment>
<dbReference type="CDD" id="cd00310">
    <property type="entry name" value="ATP-synt_Fo_a_6"/>
    <property type="match status" value="1"/>
</dbReference>
<evidence type="ECO:0000256" key="7">
    <source>
        <dbReference type="ARBA" id="ARBA00022989"/>
    </source>
</evidence>
<organism evidence="13 14">
    <name type="scientific">Neobacillus novalis</name>
    <dbReference type="NCBI Taxonomy" id="220687"/>
    <lineage>
        <taxon>Bacteria</taxon>
        <taxon>Bacillati</taxon>
        <taxon>Bacillota</taxon>
        <taxon>Bacilli</taxon>
        <taxon>Bacillales</taxon>
        <taxon>Bacillaceae</taxon>
        <taxon>Neobacillus</taxon>
    </lineage>
</organism>
<dbReference type="AlphaFoldDB" id="A0AA95SI77"/>
<feature type="transmembrane region" description="Helical" evidence="11">
    <location>
        <begin position="120"/>
        <end position="137"/>
    </location>
</feature>
<keyword evidence="4 11" id="KW-0138">CF(0)</keyword>
<dbReference type="PANTHER" id="PTHR42823">
    <property type="entry name" value="ATP SYNTHASE SUBUNIT A, CHLOROPLASTIC"/>
    <property type="match status" value="1"/>
</dbReference>
<dbReference type="Gene3D" id="1.20.120.220">
    <property type="entry name" value="ATP synthase, F0 complex, subunit A"/>
    <property type="match status" value="1"/>
</dbReference>
<evidence type="ECO:0000256" key="8">
    <source>
        <dbReference type="ARBA" id="ARBA00023065"/>
    </source>
</evidence>
<keyword evidence="11" id="KW-1003">Cell membrane</keyword>
<evidence type="ECO:0000256" key="11">
    <source>
        <dbReference type="HAMAP-Rule" id="MF_01393"/>
    </source>
</evidence>
<evidence type="ECO:0000256" key="12">
    <source>
        <dbReference type="RuleBase" id="RU000483"/>
    </source>
</evidence>
<keyword evidence="5 11" id="KW-0812">Transmembrane</keyword>
<accession>A0AA95SI77</accession>
<evidence type="ECO:0000313" key="13">
    <source>
        <dbReference type="EMBL" id="WHY87626.1"/>
    </source>
</evidence>
<dbReference type="GO" id="GO:0046933">
    <property type="term" value="F:proton-transporting ATP synthase activity, rotational mechanism"/>
    <property type="evidence" value="ECO:0007669"/>
    <property type="project" value="UniProtKB-UniRule"/>
</dbReference>
<comment type="similarity">
    <text evidence="2 11 12">Belongs to the ATPase A chain family.</text>
</comment>
<dbReference type="InterPro" id="IPR045082">
    <property type="entry name" value="ATP_syn_F0_a_bact/chloroplast"/>
</dbReference>
<evidence type="ECO:0000313" key="14">
    <source>
        <dbReference type="Proteomes" id="UP001178288"/>
    </source>
</evidence>
<dbReference type="PRINTS" id="PR00123">
    <property type="entry name" value="ATPASEA"/>
</dbReference>
<evidence type="ECO:0000256" key="2">
    <source>
        <dbReference type="ARBA" id="ARBA00006810"/>
    </source>
</evidence>
<comment type="subcellular location">
    <subcellularLocation>
        <location evidence="11 12">Cell membrane</location>
        <topology evidence="11 12">Multi-pass membrane protein</topology>
    </subcellularLocation>
    <subcellularLocation>
        <location evidence="1">Membrane</location>
        <topology evidence="1">Multi-pass membrane protein</topology>
    </subcellularLocation>
</comment>
<evidence type="ECO:0000256" key="5">
    <source>
        <dbReference type="ARBA" id="ARBA00022692"/>
    </source>
</evidence>
<name>A0AA95SI77_9BACI</name>
<dbReference type="GO" id="GO:0045259">
    <property type="term" value="C:proton-transporting ATP synthase complex"/>
    <property type="evidence" value="ECO:0007669"/>
    <property type="project" value="UniProtKB-KW"/>
</dbReference>
<dbReference type="Proteomes" id="UP001178288">
    <property type="component" value="Chromosome"/>
</dbReference>
<dbReference type="Pfam" id="PF00119">
    <property type="entry name" value="ATP-synt_A"/>
    <property type="match status" value="1"/>
</dbReference>
<keyword evidence="3 11" id="KW-0813">Transport</keyword>
<dbReference type="PANTHER" id="PTHR42823:SF3">
    <property type="entry name" value="ATP SYNTHASE SUBUNIT A, CHLOROPLASTIC"/>
    <property type="match status" value="1"/>
</dbReference>
<keyword evidence="10 11" id="KW-0066">ATP synthesis</keyword>
<proteinExistence type="inferred from homology"/>
<evidence type="ECO:0000256" key="9">
    <source>
        <dbReference type="ARBA" id="ARBA00023136"/>
    </source>
</evidence>
<dbReference type="PROSITE" id="PS00449">
    <property type="entry name" value="ATPASE_A"/>
    <property type="match status" value="1"/>
</dbReference>
<evidence type="ECO:0000256" key="1">
    <source>
        <dbReference type="ARBA" id="ARBA00004141"/>
    </source>
</evidence>
<keyword evidence="8 11" id="KW-0406">Ion transport</keyword>
<evidence type="ECO:0000256" key="10">
    <source>
        <dbReference type="ARBA" id="ARBA00023310"/>
    </source>
</evidence>
<dbReference type="HAMAP" id="MF_01393">
    <property type="entry name" value="ATP_synth_a_bact"/>
    <property type="match status" value="1"/>
</dbReference>
<dbReference type="SUPFAM" id="SSF81336">
    <property type="entry name" value="F1F0 ATP synthase subunit A"/>
    <property type="match status" value="1"/>
</dbReference>
<dbReference type="InterPro" id="IPR023011">
    <property type="entry name" value="ATP_synth_F0_asu_AS"/>
</dbReference>
<evidence type="ECO:0000256" key="3">
    <source>
        <dbReference type="ARBA" id="ARBA00022448"/>
    </source>
</evidence>
<keyword evidence="7 11" id="KW-1133">Transmembrane helix</keyword>
<dbReference type="GO" id="GO:0005886">
    <property type="term" value="C:plasma membrane"/>
    <property type="evidence" value="ECO:0007669"/>
    <property type="project" value="UniProtKB-SubCell"/>
</dbReference>
<gene>
    <name evidence="11 13" type="primary">atpB</name>
    <name evidence="13" type="ORF">QNH39_07295</name>
</gene>
<dbReference type="KEGG" id="nnv:QNH39_07295"/>
<protein>
    <recommendedName>
        <fullName evidence="11 12">ATP synthase subunit a</fullName>
    </recommendedName>
    <alternativeName>
        <fullName evidence="11">ATP synthase F0 sector subunit a</fullName>
    </alternativeName>
    <alternativeName>
        <fullName evidence="11">F-ATPase subunit 6</fullName>
    </alternativeName>
</protein>
<dbReference type="InterPro" id="IPR035908">
    <property type="entry name" value="F0_ATP_A_sf"/>
</dbReference>
<feature type="transmembrane region" description="Helical" evidence="11">
    <location>
        <begin position="77"/>
        <end position="100"/>
    </location>
</feature>
<keyword evidence="9 11" id="KW-0472">Membrane</keyword>
<feature type="transmembrane region" description="Helical" evidence="11">
    <location>
        <begin position="20"/>
        <end position="41"/>
    </location>
</feature>
<evidence type="ECO:0000256" key="6">
    <source>
        <dbReference type="ARBA" id="ARBA00022781"/>
    </source>
</evidence>
<sequence length="240" mass="26965">MDIIEHSRPQVVWFNLTFDLSVIITTTIAAIIVFLIAYLFTRNPTTSAPKRRQNFMEWIVEFVKDIMNNSMVASNNLFILSTGVSLLMYLFIANLMGVPFSIITAEVNSVAWWKSPTADAHVTMTLAIMIIVYTHFIDIRLHGFTHFVLSFFKPFKVLFPINAIEQLATTLTLGLRLFGNIYAGEVMLALLASAVSHGFGTAILASVPMLIWQAFCVFIGAIQAYIFVTLTMVYIAHRLT</sequence>
<keyword evidence="14" id="KW-1185">Reference proteome</keyword>
<dbReference type="RefSeq" id="WP_235845471.1">
    <property type="nucleotide sequence ID" value="NZ_CP126114.1"/>
</dbReference>
<feature type="transmembrane region" description="Helical" evidence="11">
    <location>
        <begin position="211"/>
        <end position="236"/>
    </location>
</feature>
<keyword evidence="6 11" id="KW-0375">Hydrogen ion transport</keyword>
<dbReference type="NCBIfam" id="TIGR01131">
    <property type="entry name" value="ATP_synt_6_or_A"/>
    <property type="match status" value="1"/>
</dbReference>
<dbReference type="InterPro" id="IPR000568">
    <property type="entry name" value="ATP_synth_F0_asu"/>
</dbReference>
<evidence type="ECO:0000256" key="4">
    <source>
        <dbReference type="ARBA" id="ARBA00022547"/>
    </source>
</evidence>
<dbReference type="GO" id="GO:0042777">
    <property type="term" value="P:proton motive force-driven plasma membrane ATP synthesis"/>
    <property type="evidence" value="ECO:0007669"/>
    <property type="project" value="TreeGrafter"/>
</dbReference>
<feature type="transmembrane region" description="Helical" evidence="11">
    <location>
        <begin position="186"/>
        <end position="205"/>
    </location>
</feature>
<dbReference type="EMBL" id="CP126114">
    <property type="protein sequence ID" value="WHY87626.1"/>
    <property type="molecule type" value="Genomic_DNA"/>
</dbReference>